<name>A0A1H5SFQ9_9RHOB</name>
<keyword evidence="2" id="KW-0413">Isomerase</keyword>
<dbReference type="Gene3D" id="3.10.450.50">
    <property type="match status" value="1"/>
</dbReference>
<organism evidence="2 3">
    <name type="scientific">Thalassococcus halodurans</name>
    <dbReference type="NCBI Taxonomy" id="373675"/>
    <lineage>
        <taxon>Bacteria</taxon>
        <taxon>Pseudomonadati</taxon>
        <taxon>Pseudomonadota</taxon>
        <taxon>Alphaproteobacteria</taxon>
        <taxon>Rhodobacterales</taxon>
        <taxon>Roseobacteraceae</taxon>
        <taxon>Thalassococcus</taxon>
    </lineage>
</organism>
<accession>A0A1H5SFQ9</accession>
<evidence type="ECO:0000259" key="1">
    <source>
        <dbReference type="Pfam" id="PF20409"/>
    </source>
</evidence>
<dbReference type="SUPFAM" id="SSF54427">
    <property type="entry name" value="NTF2-like"/>
    <property type="match status" value="1"/>
</dbReference>
<dbReference type="AlphaFoldDB" id="A0A1H5SFQ9"/>
<proteinExistence type="predicted"/>
<gene>
    <name evidence="2" type="ORF">SAMN04488045_0215</name>
</gene>
<protein>
    <submittedName>
        <fullName evidence="2">Ketosteroid isomerase-related protein</fullName>
    </submittedName>
</protein>
<dbReference type="InterPro" id="IPR046860">
    <property type="entry name" value="SnoaL_5"/>
</dbReference>
<dbReference type="EMBL" id="FNUZ01000001">
    <property type="protein sequence ID" value="SEF49523.1"/>
    <property type="molecule type" value="Genomic_DNA"/>
</dbReference>
<dbReference type="InterPro" id="IPR032710">
    <property type="entry name" value="NTF2-like_dom_sf"/>
</dbReference>
<dbReference type="GO" id="GO:0016853">
    <property type="term" value="F:isomerase activity"/>
    <property type="evidence" value="ECO:0007669"/>
    <property type="project" value="UniProtKB-KW"/>
</dbReference>
<reference evidence="2 3" key="1">
    <citation type="submission" date="2016-10" db="EMBL/GenBank/DDBJ databases">
        <authorList>
            <person name="de Groot N.N."/>
        </authorList>
    </citation>
    <scope>NUCLEOTIDE SEQUENCE [LARGE SCALE GENOMIC DNA]</scope>
    <source>
        <strain evidence="2 3">DSM 26915</strain>
    </source>
</reference>
<dbReference type="RefSeq" id="WP_103908629.1">
    <property type="nucleotide sequence ID" value="NZ_FNUZ01000001.1"/>
</dbReference>
<keyword evidence="3" id="KW-1185">Reference proteome</keyword>
<dbReference type="OrthoDB" id="336094at2"/>
<evidence type="ECO:0000313" key="2">
    <source>
        <dbReference type="EMBL" id="SEF49523.1"/>
    </source>
</evidence>
<feature type="domain" description="SnoaL-like" evidence="1">
    <location>
        <begin position="1"/>
        <end position="123"/>
    </location>
</feature>
<evidence type="ECO:0000313" key="3">
    <source>
        <dbReference type="Proteomes" id="UP000236752"/>
    </source>
</evidence>
<dbReference type="Pfam" id="PF20409">
    <property type="entry name" value="SnoaL_5"/>
    <property type="match status" value="1"/>
</dbReference>
<dbReference type="Proteomes" id="UP000236752">
    <property type="component" value="Unassembled WGS sequence"/>
</dbReference>
<sequence length="123" mass="13728">MTLEEIANALVEGCRKGEELANLDVLYAPDAVSIEPRDMEGQPEGSRRTEGLDGIKGKHAWFDSAIELHEQVVEGPFLHGTDRFAVCFKIDATDRESGQRMPMHDVGVYTVANGKIVKEEFFY</sequence>